<dbReference type="PANTHER" id="PTHR43540">
    <property type="entry name" value="PEROXYUREIDOACRYLATE/UREIDOACRYLATE AMIDOHYDROLASE-RELATED"/>
    <property type="match status" value="1"/>
</dbReference>
<name>A0AAJ0GJL0_9PEZI</name>
<dbReference type="PANTHER" id="PTHR43540:SF9">
    <property type="entry name" value="FAMILY HYDROLASE, PUTATIVE (AFU_ORTHOLOGUE AFUA_2G08700)-RELATED"/>
    <property type="match status" value="1"/>
</dbReference>
<organism evidence="4 5">
    <name type="scientific">Extremus antarcticus</name>
    <dbReference type="NCBI Taxonomy" id="702011"/>
    <lineage>
        <taxon>Eukaryota</taxon>
        <taxon>Fungi</taxon>
        <taxon>Dikarya</taxon>
        <taxon>Ascomycota</taxon>
        <taxon>Pezizomycotina</taxon>
        <taxon>Dothideomycetes</taxon>
        <taxon>Dothideomycetidae</taxon>
        <taxon>Mycosphaerellales</taxon>
        <taxon>Extremaceae</taxon>
        <taxon>Extremus</taxon>
    </lineage>
</organism>
<evidence type="ECO:0000259" key="3">
    <source>
        <dbReference type="Pfam" id="PF00857"/>
    </source>
</evidence>
<dbReference type="Proteomes" id="UP001271007">
    <property type="component" value="Unassembled WGS sequence"/>
</dbReference>
<gene>
    <name evidence="4" type="ORF">LTR09_000412</name>
</gene>
<feature type="domain" description="Isochorismatase-like" evidence="3">
    <location>
        <begin position="63"/>
        <end position="120"/>
    </location>
</feature>
<dbReference type="InterPro" id="IPR050272">
    <property type="entry name" value="Isochorismatase-like_hydrls"/>
</dbReference>
<dbReference type="SUPFAM" id="SSF52499">
    <property type="entry name" value="Isochorismatase-like hydrolases"/>
    <property type="match status" value="1"/>
</dbReference>
<feature type="domain" description="Isochorismatase-like" evidence="3">
    <location>
        <begin position="215"/>
        <end position="299"/>
    </location>
</feature>
<proteinExistence type="inferred from homology"/>
<dbReference type="GO" id="GO:0016787">
    <property type="term" value="F:hydrolase activity"/>
    <property type="evidence" value="ECO:0007669"/>
    <property type="project" value="UniProtKB-KW"/>
</dbReference>
<reference evidence="4" key="1">
    <citation type="submission" date="2023-04" db="EMBL/GenBank/DDBJ databases">
        <title>Black Yeasts Isolated from many extreme environments.</title>
        <authorList>
            <person name="Coleine C."/>
            <person name="Stajich J.E."/>
            <person name="Selbmann L."/>
        </authorList>
    </citation>
    <scope>NUCLEOTIDE SEQUENCE</scope>
    <source>
        <strain evidence="4">CCFEE 5312</strain>
    </source>
</reference>
<keyword evidence="2" id="KW-0378">Hydrolase</keyword>
<accession>A0AAJ0GJL0</accession>
<dbReference type="InterPro" id="IPR036380">
    <property type="entry name" value="Isochorismatase-like_sf"/>
</dbReference>
<protein>
    <recommendedName>
        <fullName evidence="3">Isochorismatase-like domain-containing protein</fullName>
    </recommendedName>
</protein>
<evidence type="ECO:0000313" key="4">
    <source>
        <dbReference type="EMBL" id="KAK3058847.1"/>
    </source>
</evidence>
<comment type="similarity">
    <text evidence="1">Belongs to the isochorismatase family.</text>
</comment>
<dbReference type="InterPro" id="IPR000868">
    <property type="entry name" value="Isochorismatase-like_dom"/>
</dbReference>
<evidence type="ECO:0000256" key="1">
    <source>
        <dbReference type="ARBA" id="ARBA00006336"/>
    </source>
</evidence>
<dbReference type="EMBL" id="JAWDJX010000001">
    <property type="protein sequence ID" value="KAK3058847.1"/>
    <property type="molecule type" value="Genomic_DNA"/>
</dbReference>
<evidence type="ECO:0000256" key="2">
    <source>
        <dbReference type="ARBA" id="ARBA00022801"/>
    </source>
</evidence>
<dbReference type="Pfam" id="PF00857">
    <property type="entry name" value="Isochorismatase"/>
    <property type="match status" value="2"/>
</dbReference>
<evidence type="ECO:0000313" key="5">
    <source>
        <dbReference type="Proteomes" id="UP001271007"/>
    </source>
</evidence>
<keyword evidence="5" id="KW-1185">Reference proteome</keyword>
<comment type="caution">
    <text evidence="4">The sequence shown here is derived from an EMBL/GenBank/DDBJ whole genome shotgun (WGS) entry which is preliminary data.</text>
</comment>
<sequence>MSGHGEPDGYRQAVIGSAKNFWLFDTTNGFDLTHPPTPDSPPVNPRVTFETKTSQIAIDPAKSALVVVDMQNYFLSAALGRAKGHGHAAVDKLVEHAIPACRRAGIRVIWLNWGLSEQDIEEMPPAVVRAFGFVVTAHGEEIAVDKHGNPRFAGGDKQFEDGKDGKKYSGLGSSMGMVTEPGMGQEIDAGKLLMQDQWNTALYPPLNKAYEEGKHLETTPDVWIHKDRMSGMWGPSTACEDFLEKEGIKTLLFTGVNTDQCVGGTYQDCFSKGYDCVLLSDGCGTTSPAFSQQNMEHNAANTWGFATTCQAFAEGVEKMKE</sequence>
<dbReference type="Gene3D" id="3.40.50.850">
    <property type="entry name" value="Isochorismatase-like"/>
    <property type="match status" value="1"/>
</dbReference>
<dbReference type="AlphaFoldDB" id="A0AAJ0GJL0"/>